<keyword evidence="3" id="KW-1185">Reference proteome</keyword>
<reference evidence="2 3" key="1">
    <citation type="submission" date="2023-07" db="EMBL/GenBank/DDBJ databases">
        <title>Sequencing the genomes of 1000 actinobacteria strains.</title>
        <authorList>
            <person name="Klenk H.-P."/>
        </authorList>
    </citation>
    <scope>NUCLEOTIDE SEQUENCE [LARGE SCALE GENOMIC DNA]</scope>
    <source>
        <strain evidence="2 3">DSM 44711</strain>
    </source>
</reference>
<evidence type="ECO:0000313" key="3">
    <source>
        <dbReference type="Proteomes" id="UP001183629"/>
    </source>
</evidence>
<evidence type="ECO:0000256" key="1">
    <source>
        <dbReference type="SAM" id="Phobius"/>
    </source>
</evidence>
<feature type="transmembrane region" description="Helical" evidence="1">
    <location>
        <begin position="12"/>
        <end position="37"/>
    </location>
</feature>
<proteinExistence type="predicted"/>
<keyword evidence="1" id="KW-0472">Membrane</keyword>
<protein>
    <submittedName>
        <fullName evidence="2">Uncharacterized protein</fullName>
    </submittedName>
</protein>
<dbReference type="Proteomes" id="UP001183629">
    <property type="component" value="Unassembled WGS sequence"/>
</dbReference>
<accession>A0AAE4CX56</accession>
<keyword evidence="1" id="KW-1133">Transmembrane helix</keyword>
<keyword evidence="1" id="KW-0812">Transmembrane</keyword>
<gene>
    <name evidence="2" type="ORF">J2S44_008145</name>
</gene>
<dbReference type="AlphaFoldDB" id="A0AAE4CX56"/>
<dbReference type="RefSeq" id="WP_310428620.1">
    <property type="nucleotide sequence ID" value="NZ_JAVDYC010000001.1"/>
</dbReference>
<organism evidence="2 3">
    <name type="scientific">Catenuloplanes niger</name>
    <dbReference type="NCBI Taxonomy" id="587534"/>
    <lineage>
        <taxon>Bacteria</taxon>
        <taxon>Bacillati</taxon>
        <taxon>Actinomycetota</taxon>
        <taxon>Actinomycetes</taxon>
        <taxon>Micromonosporales</taxon>
        <taxon>Micromonosporaceae</taxon>
        <taxon>Catenuloplanes</taxon>
    </lineage>
</organism>
<sequence length="48" mass="5006">MDPAVIVDTISSWTAGFIGLMGSLPVAVWICPALLFAGGMLDRLVSRG</sequence>
<evidence type="ECO:0000313" key="2">
    <source>
        <dbReference type="EMBL" id="MDR7327895.1"/>
    </source>
</evidence>
<name>A0AAE4CX56_9ACTN</name>
<comment type="caution">
    <text evidence="2">The sequence shown here is derived from an EMBL/GenBank/DDBJ whole genome shotgun (WGS) entry which is preliminary data.</text>
</comment>
<dbReference type="EMBL" id="JAVDYC010000001">
    <property type="protein sequence ID" value="MDR7327895.1"/>
    <property type="molecule type" value="Genomic_DNA"/>
</dbReference>